<feature type="chain" id="PRO_5020665226" description="SEA domain-containing protein" evidence="1">
    <location>
        <begin position="21"/>
        <end position="465"/>
    </location>
</feature>
<protein>
    <recommendedName>
        <fullName evidence="4">SEA domain-containing protein</fullName>
    </recommendedName>
</protein>
<gene>
    <name evidence="2" type="ORF">CRM22_009739</name>
</gene>
<dbReference type="AlphaFoldDB" id="A0A4S2L5I9"/>
<accession>A0A4S2L5I9</accession>
<evidence type="ECO:0000313" key="2">
    <source>
        <dbReference type="EMBL" id="TGZ58282.1"/>
    </source>
</evidence>
<dbReference type="Proteomes" id="UP000308267">
    <property type="component" value="Unassembled WGS sequence"/>
</dbReference>
<organism evidence="2 3">
    <name type="scientific">Opisthorchis felineus</name>
    <dbReference type="NCBI Taxonomy" id="147828"/>
    <lineage>
        <taxon>Eukaryota</taxon>
        <taxon>Metazoa</taxon>
        <taxon>Spiralia</taxon>
        <taxon>Lophotrochozoa</taxon>
        <taxon>Platyhelminthes</taxon>
        <taxon>Trematoda</taxon>
        <taxon>Digenea</taxon>
        <taxon>Opisthorchiida</taxon>
        <taxon>Opisthorchiata</taxon>
        <taxon>Opisthorchiidae</taxon>
        <taxon>Opisthorchis</taxon>
    </lineage>
</organism>
<dbReference type="EMBL" id="SJOL01009319">
    <property type="protein sequence ID" value="TGZ58282.1"/>
    <property type="molecule type" value="Genomic_DNA"/>
</dbReference>
<evidence type="ECO:0008006" key="4">
    <source>
        <dbReference type="Google" id="ProtNLM"/>
    </source>
</evidence>
<keyword evidence="3" id="KW-1185">Reference proteome</keyword>
<feature type="signal peptide" evidence="1">
    <location>
        <begin position="1"/>
        <end position="20"/>
    </location>
</feature>
<evidence type="ECO:0000313" key="3">
    <source>
        <dbReference type="Proteomes" id="UP000308267"/>
    </source>
</evidence>
<dbReference type="OrthoDB" id="10400218at2759"/>
<proteinExistence type="predicted"/>
<reference evidence="2 3" key="1">
    <citation type="journal article" date="2019" name="BMC Genomics">
        <title>New insights from Opisthorchis felineus genome: update on genomics of the epidemiologically important liver flukes.</title>
        <authorList>
            <person name="Ershov N.I."/>
            <person name="Mordvinov V.A."/>
            <person name="Prokhortchouk E.B."/>
            <person name="Pakharukova M.Y."/>
            <person name="Gunbin K.V."/>
            <person name="Ustyantsev K."/>
            <person name="Genaev M.A."/>
            <person name="Blinov A.G."/>
            <person name="Mazur A."/>
            <person name="Boulygina E."/>
            <person name="Tsygankova S."/>
            <person name="Khrameeva E."/>
            <person name="Chekanov N."/>
            <person name="Fan G."/>
            <person name="Xiao A."/>
            <person name="Zhang H."/>
            <person name="Xu X."/>
            <person name="Yang H."/>
            <person name="Solovyev V."/>
            <person name="Lee S.M."/>
            <person name="Liu X."/>
            <person name="Afonnikov D.A."/>
            <person name="Skryabin K.G."/>
        </authorList>
    </citation>
    <scope>NUCLEOTIDE SEQUENCE [LARGE SCALE GENOMIC DNA]</scope>
    <source>
        <strain evidence="2">AK-0245</strain>
        <tissue evidence="2">Whole organism</tissue>
    </source>
</reference>
<sequence>MLISLGAYVGLLSFCLLTSAQKTKTTTAQIFATVPPGMTSFDSMRLRVFFGLVFKFKVQGSPNDALKKWSQYFTHWNIQLTASDKVSEKIEDAIRKTNGQYRFALAYCMSTIRPKDVVDPTSVYCVFERIQFEISDLSDTCMELIAHELTRVFNPKDKPLVTVSAVASNYVIKDKHYWGGSPSIDSLIKERPRGMLTNVCAKPRQEALKVIDIRLMVNRYPDSFKDLYVDKNMFPATRLALELGPLYRNIKSVISTELYNGNYYYSGWSGIRIYAREQDVDDEIVLKDSRKIQEVASSLLPTSCSKVNVSISKEVCWITDDMRQFVTLYVSGRVVTGRVAPSWSELQNKESAGYKTYEKIVLQSIERSVLGGKLSDYFLTARVNSFAVRTDFSIFALSEITFDAVKLSNGVTPMGVFVFSAEAYAQLENRLRNLDASYPFMIHRYFYEAGSVICSANGPANLPKG</sequence>
<comment type="caution">
    <text evidence="2">The sequence shown here is derived from an EMBL/GenBank/DDBJ whole genome shotgun (WGS) entry which is preliminary data.</text>
</comment>
<name>A0A4S2L5I9_OPIFE</name>
<evidence type="ECO:0000256" key="1">
    <source>
        <dbReference type="SAM" id="SignalP"/>
    </source>
</evidence>
<keyword evidence="1" id="KW-0732">Signal</keyword>